<dbReference type="RefSeq" id="WP_139678739.1">
    <property type="nucleotide sequence ID" value="NZ_VDMN01000007.1"/>
</dbReference>
<dbReference type="InterPro" id="IPR005545">
    <property type="entry name" value="YCII"/>
</dbReference>
<accession>A0A5C4XBP2</accession>
<feature type="domain" description="YCII-related" evidence="2">
    <location>
        <begin position="1"/>
        <end position="89"/>
    </location>
</feature>
<comment type="caution">
    <text evidence="3">The sequence shown here is derived from an EMBL/GenBank/DDBJ whole genome shotgun (WGS) entry which is preliminary data.</text>
</comment>
<reference evidence="3 4" key="1">
    <citation type="submission" date="2019-06" db="EMBL/GenBank/DDBJ databases">
        <title>The draft genome of Rhizobium smilacinae PTYR-5.</title>
        <authorList>
            <person name="Liu L."/>
            <person name="Li L."/>
            <person name="Zhang X."/>
        </authorList>
    </citation>
    <scope>NUCLEOTIDE SEQUENCE [LARGE SCALE GENOMIC DNA]</scope>
    <source>
        <strain evidence="3 4">PTYR-5</strain>
    </source>
</reference>
<evidence type="ECO:0000259" key="2">
    <source>
        <dbReference type="Pfam" id="PF03795"/>
    </source>
</evidence>
<dbReference type="SUPFAM" id="SSF54909">
    <property type="entry name" value="Dimeric alpha+beta barrel"/>
    <property type="match status" value="1"/>
</dbReference>
<organism evidence="3 4">
    <name type="scientific">Aliirhizobium smilacinae</name>
    <dbReference type="NCBI Taxonomy" id="1395944"/>
    <lineage>
        <taxon>Bacteria</taxon>
        <taxon>Pseudomonadati</taxon>
        <taxon>Pseudomonadota</taxon>
        <taxon>Alphaproteobacteria</taxon>
        <taxon>Hyphomicrobiales</taxon>
        <taxon>Rhizobiaceae</taxon>
        <taxon>Aliirhizobium</taxon>
    </lineage>
</organism>
<keyword evidence="4" id="KW-1185">Reference proteome</keyword>
<dbReference type="AlphaFoldDB" id="A0A5C4XBP2"/>
<evidence type="ECO:0000313" key="3">
    <source>
        <dbReference type="EMBL" id="TNM60828.1"/>
    </source>
</evidence>
<dbReference type="InterPro" id="IPR011008">
    <property type="entry name" value="Dimeric_a/b-barrel"/>
</dbReference>
<proteinExistence type="inferred from homology"/>
<sequence length="100" mass="11040">MLFAFLCTDKPGHLQVRMDTRPTHLEHLNKLNAEGALKFAGPFLDDDGKPNGSLVVVEAADIAAARTIAEADPYYLAGLFEKVEVKAWNWVFNNPATEPK</sequence>
<dbReference type="PANTHER" id="PTHR33606">
    <property type="entry name" value="PROTEIN YCII"/>
    <property type="match status" value="1"/>
</dbReference>
<comment type="similarity">
    <text evidence="1">Belongs to the YciI family.</text>
</comment>
<dbReference type="InterPro" id="IPR051807">
    <property type="entry name" value="Sec-metab_biosynth-assoc"/>
</dbReference>
<name>A0A5C4XBP2_9HYPH</name>
<dbReference type="PANTHER" id="PTHR33606:SF3">
    <property type="entry name" value="PROTEIN YCII"/>
    <property type="match status" value="1"/>
</dbReference>
<dbReference type="NCBIfam" id="NF009502">
    <property type="entry name" value="PRK12863.1-1"/>
    <property type="match status" value="1"/>
</dbReference>
<dbReference type="EMBL" id="VDMN01000007">
    <property type="protein sequence ID" value="TNM60828.1"/>
    <property type="molecule type" value="Genomic_DNA"/>
</dbReference>
<evidence type="ECO:0000313" key="4">
    <source>
        <dbReference type="Proteomes" id="UP000311605"/>
    </source>
</evidence>
<protein>
    <submittedName>
        <fullName evidence="3">YciI family protein</fullName>
    </submittedName>
</protein>
<dbReference type="OrthoDB" id="2293521at2"/>
<dbReference type="Proteomes" id="UP000311605">
    <property type="component" value="Unassembled WGS sequence"/>
</dbReference>
<dbReference type="NCBIfam" id="NF009507">
    <property type="entry name" value="PRK12865.1"/>
    <property type="match status" value="1"/>
</dbReference>
<evidence type="ECO:0000256" key="1">
    <source>
        <dbReference type="ARBA" id="ARBA00007689"/>
    </source>
</evidence>
<dbReference type="Gene3D" id="3.30.70.1060">
    <property type="entry name" value="Dimeric alpha+beta barrel"/>
    <property type="match status" value="1"/>
</dbReference>
<dbReference type="Pfam" id="PF03795">
    <property type="entry name" value="YCII"/>
    <property type="match status" value="1"/>
</dbReference>
<gene>
    <name evidence="3" type="ORF">FHP24_23790</name>
</gene>